<keyword evidence="3" id="KW-1185">Reference proteome</keyword>
<feature type="domain" description="PiggyBac transposable element-derived protein" evidence="1">
    <location>
        <begin position="23"/>
        <end position="111"/>
    </location>
</feature>
<reference evidence="2 3" key="1">
    <citation type="submission" date="2023-02" db="EMBL/GenBank/DDBJ databases">
        <title>LHISI_Scaffold_Assembly.</title>
        <authorList>
            <person name="Stuart O.P."/>
            <person name="Cleave R."/>
            <person name="Magrath M.J.L."/>
            <person name="Mikheyev A.S."/>
        </authorList>
    </citation>
    <scope>NUCLEOTIDE SEQUENCE [LARGE SCALE GENOMIC DNA]</scope>
    <source>
        <strain evidence="2">Daus_M_001</strain>
        <tissue evidence="2">Leg muscle</tissue>
    </source>
</reference>
<evidence type="ECO:0000313" key="3">
    <source>
        <dbReference type="Proteomes" id="UP001159363"/>
    </source>
</evidence>
<gene>
    <name evidence="2" type="ORF">PR048_020973</name>
</gene>
<evidence type="ECO:0000313" key="2">
    <source>
        <dbReference type="EMBL" id="KAJ8876528.1"/>
    </source>
</evidence>
<protein>
    <recommendedName>
        <fullName evidence="1">PiggyBac transposable element-derived protein domain-containing protein</fullName>
    </recommendedName>
</protein>
<dbReference type="PANTHER" id="PTHR47272:SF1">
    <property type="entry name" value="PIGGYBAC TRANSPOSABLE ELEMENT-DERIVED PROTEIN 3-LIKE"/>
    <property type="match status" value="1"/>
</dbReference>
<dbReference type="Pfam" id="PF13843">
    <property type="entry name" value="DDE_Tnp_1_7"/>
    <property type="match status" value="1"/>
</dbReference>
<proteinExistence type="predicted"/>
<sequence length="193" mass="22456">MKKEERGDAIECVAHVDGVDVSNTLWKDNECVMFLSSYVGKEPEHEIKRRINISTYTAQLSSKITTNKWGGGGGVHLFDIPFGRYRISMRTRKWYMRIFYQLVDIAVTNAWLLHWRIVHEDSIKLFYFRLELARTLCSIGMKTTPKRRIRGPTTSIPPPDARLDQISHLPSWNSTRIRCKFPSCKALIYVMCE</sequence>
<feature type="non-terminal residue" evidence="2">
    <location>
        <position position="193"/>
    </location>
</feature>
<dbReference type="PANTHER" id="PTHR47272">
    <property type="entry name" value="DDE_TNP_1_7 DOMAIN-CONTAINING PROTEIN"/>
    <property type="match status" value="1"/>
</dbReference>
<name>A0ABQ9GWX2_9NEOP</name>
<dbReference type="Proteomes" id="UP001159363">
    <property type="component" value="Chromosome 7"/>
</dbReference>
<comment type="caution">
    <text evidence="2">The sequence shown here is derived from an EMBL/GenBank/DDBJ whole genome shotgun (WGS) entry which is preliminary data.</text>
</comment>
<dbReference type="EMBL" id="JARBHB010000008">
    <property type="protein sequence ID" value="KAJ8876528.1"/>
    <property type="molecule type" value="Genomic_DNA"/>
</dbReference>
<evidence type="ECO:0000259" key="1">
    <source>
        <dbReference type="Pfam" id="PF13843"/>
    </source>
</evidence>
<organism evidence="2 3">
    <name type="scientific">Dryococelus australis</name>
    <dbReference type="NCBI Taxonomy" id="614101"/>
    <lineage>
        <taxon>Eukaryota</taxon>
        <taxon>Metazoa</taxon>
        <taxon>Ecdysozoa</taxon>
        <taxon>Arthropoda</taxon>
        <taxon>Hexapoda</taxon>
        <taxon>Insecta</taxon>
        <taxon>Pterygota</taxon>
        <taxon>Neoptera</taxon>
        <taxon>Polyneoptera</taxon>
        <taxon>Phasmatodea</taxon>
        <taxon>Verophasmatodea</taxon>
        <taxon>Anareolatae</taxon>
        <taxon>Phasmatidae</taxon>
        <taxon>Eurycanthinae</taxon>
        <taxon>Dryococelus</taxon>
    </lineage>
</organism>
<dbReference type="InterPro" id="IPR029526">
    <property type="entry name" value="PGBD"/>
</dbReference>
<accession>A0ABQ9GWX2</accession>